<evidence type="ECO:0000256" key="1">
    <source>
        <dbReference type="SAM" id="Coils"/>
    </source>
</evidence>
<organism evidence="3 4">
    <name type="scientific">Coilia grayii</name>
    <name type="common">Gray's grenadier anchovy</name>
    <dbReference type="NCBI Taxonomy" id="363190"/>
    <lineage>
        <taxon>Eukaryota</taxon>
        <taxon>Metazoa</taxon>
        <taxon>Chordata</taxon>
        <taxon>Craniata</taxon>
        <taxon>Vertebrata</taxon>
        <taxon>Euteleostomi</taxon>
        <taxon>Actinopterygii</taxon>
        <taxon>Neopterygii</taxon>
        <taxon>Teleostei</taxon>
        <taxon>Clupei</taxon>
        <taxon>Clupeiformes</taxon>
        <taxon>Clupeoidei</taxon>
        <taxon>Engraulidae</taxon>
        <taxon>Coilinae</taxon>
        <taxon>Coilia</taxon>
    </lineage>
</organism>
<dbReference type="Proteomes" id="UP001591681">
    <property type="component" value="Unassembled WGS sequence"/>
</dbReference>
<feature type="compositionally biased region" description="Basic and acidic residues" evidence="2">
    <location>
        <begin position="181"/>
        <end position="195"/>
    </location>
</feature>
<feature type="compositionally biased region" description="Polar residues" evidence="2">
    <location>
        <begin position="151"/>
        <end position="163"/>
    </location>
</feature>
<evidence type="ECO:0000313" key="3">
    <source>
        <dbReference type="EMBL" id="KAL2080776.1"/>
    </source>
</evidence>
<keyword evidence="1" id="KW-0175">Coiled coil</keyword>
<feature type="coiled-coil region" evidence="1">
    <location>
        <begin position="61"/>
        <end position="124"/>
    </location>
</feature>
<comment type="caution">
    <text evidence="3">The sequence shown here is derived from an EMBL/GenBank/DDBJ whole genome shotgun (WGS) entry which is preliminary data.</text>
</comment>
<proteinExistence type="predicted"/>
<sequence length="213" mass="24957">MIYKKLLEKEKRLELHAITLSDYWRKNMIPRGLRINKFPSFGKENLSFRNEWERILNKCSLDLMLLLIKEAKVQRAELRQQIEEAKTFVFSNCVATGEDPATLENQLRDQINELSQTLTKIKINKFKRDQQDYTDGQVYTWQRHTRPLRRTSSVSFNLPSSATSDEDESTQTQGNFLGTRVEARRGGAERGRGRGWDLQPRPSLPRNTKTKKR</sequence>
<evidence type="ECO:0000256" key="2">
    <source>
        <dbReference type="SAM" id="MobiDB-lite"/>
    </source>
</evidence>
<reference evidence="3 4" key="1">
    <citation type="submission" date="2024-09" db="EMBL/GenBank/DDBJ databases">
        <title>A chromosome-level genome assembly of Gray's grenadier anchovy, Coilia grayii.</title>
        <authorList>
            <person name="Fu Z."/>
        </authorList>
    </citation>
    <scope>NUCLEOTIDE SEQUENCE [LARGE SCALE GENOMIC DNA]</scope>
    <source>
        <strain evidence="3">G4</strain>
        <tissue evidence="3">Muscle</tissue>
    </source>
</reference>
<feature type="region of interest" description="Disordered" evidence="2">
    <location>
        <begin position="151"/>
        <end position="213"/>
    </location>
</feature>
<dbReference type="AlphaFoldDB" id="A0ABD1J2B4"/>
<dbReference type="EMBL" id="JBHFQA010000021">
    <property type="protein sequence ID" value="KAL2080776.1"/>
    <property type="molecule type" value="Genomic_DNA"/>
</dbReference>
<name>A0ABD1J2B4_9TELE</name>
<accession>A0ABD1J2B4</accession>
<evidence type="ECO:0000313" key="4">
    <source>
        <dbReference type="Proteomes" id="UP001591681"/>
    </source>
</evidence>
<protein>
    <submittedName>
        <fullName evidence="3">Uncharacterized protein</fullName>
    </submittedName>
</protein>
<keyword evidence="4" id="KW-1185">Reference proteome</keyword>
<gene>
    <name evidence="3" type="ORF">ACEWY4_024569</name>
</gene>